<dbReference type="AlphaFoldDB" id="A0A024T856"/>
<organism evidence="2">
    <name type="scientific">Aphanomyces invadans</name>
    <dbReference type="NCBI Taxonomy" id="157072"/>
    <lineage>
        <taxon>Eukaryota</taxon>
        <taxon>Sar</taxon>
        <taxon>Stramenopiles</taxon>
        <taxon>Oomycota</taxon>
        <taxon>Saprolegniomycetes</taxon>
        <taxon>Saprolegniales</taxon>
        <taxon>Verrucalvaceae</taxon>
        <taxon>Aphanomyces</taxon>
    </lineage>
</organism>
<accession>A0A024T856</accession>
<evidence type="ECO:0000313" key="2">
    <source>
        <dbReference type="EMBL" id="ETV90109.1"/>
    </source>
</evidence>
<dbReference type="Gene3D" id="3.30.420.10">
    <property type="entry name" value="Ribonuclease H-like superfamily/Ribonuclease H"/>
    <property type="match status" value="1"/>
</dbReference>
<dbReference type="OrthoDB" id="78024at2759"/>
<dbReference type="PANTHER" id="PTHR33939:SF1">
    <property type="entry name" value="DUF4371 DOMAIN-CONTAINING PROTEIN"/>
    <property type="match status" value="1"/>
</dbReference>
<gene>
    <name evidence="2" type="ORF">H310_15058</name>
</gene>
<dbReference type="PANTHER" id="PTHR33939">
    <property type="entry name" value="PROTEIN CBG22215"/>
    <property type="match status" value="1"/>
</dbReference>
<dbReference type="VEuPathDB" id="FungiDB:H310_15058"/>
<feature type="region of interest" description="Disordered" evidence="1">
    <location>
        <begin position="218"/>
        <end position="242"/>
    </location>
</feature>
<reference evidence="2" key="1">
    <citation type="submission" date="2013-12" db="EMBL/GenBank/DDBJ databases">
        <title>The Genome Sequence of Aphanomyces invadans NJM9701.</title>
        <authorList>
            <consortium name="The Broad Institute Genomics Platform"/>
            <person name="Russ C."/>
            <person name="Tyler B."/>
            <person name="van West P."/>
            <person name="Dieguez-Uribeondo J."/>
            <person name="Young S.K."/>
            <person name="Zeng Q."/>
            <person name="Gargeya S."/>
            <person name="Fitzgerald M."/>
            <person name="Abouelleil A."/>
            <person name="Alvarado L."/>
            <person name="Chapman S.B."/>
            <person name="Gainer-Dewar J."/>
            <person name="Goldberg J."/>
            <person name="Griggs A."/>
            <person name="Gujja S."/>
            <person name="Hansen M."/>
            <person name="Howarth C."/>
            <person name="Imamovic A."/>
            <person name="Ireland A."/>
            <person name="Larimer J."/>
            <person name="McCowan C."/>
            <person name="Murphy C."/>
            <person name="Pearson M."/>
            <person name="Poon T.W."/>
            <person name="Priest M."/>
            <person name="Roberts A."/>
            <person name="Saif S."/>
            <person name="Shea T."/>
            <person name="Sykes S."/>
            <person name="Wortman J."/>
            <person name="Nusbaum C."/>
            <person name="Birren B."/>
        </authorList>
    </citation>
    <scope>NUCLEOTIDE SEQUENCE [LARGE SCALE GENOMIC DNA]</scope>
    <source>
        <strain evidence="2">NJM9701</strain>
    </source>
</reference>
<feature type="compositionally biased region" description="Low complexity" evidence="1">
    <location>
        <begin position="219"/>
        <end position="242"/>
    </location>
</feature>
<dbReference type="GeneID" id="20092108"/>
<protein>
    <recommendedName>
        <fullName evidence="3">Tc1-like transposase DDE domain-containing protein</fullName>
    </recommendedName>
</protein>
<dbReference type="InterPro" id="IPR036397">
    <property type="entry name" value="RNaseH_sf"/>
</dbReference>
<dbReference type="RefSeq" id="XP_008881258.1">
    <property type="nucleotide sequence ID" value="XM_008883036.1"/>
</dbReference>
<sequence length="242" mass="26739">MPKHKGRRYCFIAGILDDGSDVSHLLGLDIFVGGKKNGKTAKDYHSMFNHDYSDDWFDKLLDEVEELGWASAVFVMDNAKYHKGMPKSTPEGTWKKSALYEACVPYQLQVVSPTDLKSTIWETLKKHVDEHVPPVVVSMARSRGHHVVYTAPGLPELQPIKTVCANVKDVYDRLGCAFHELDSCVICNAIKSSTENLLALHQALRAVEEVEPICFDQASNSDTSLNDDSSSSSESSGCDSEG</sequence>
<evidence type="ECO:0000256" key="1">
    <source>
        <dbReference type="SAM" id="MobiDB-lite"/>
    </source>
</evidence>
<proteinExistence type="predicted"/>
<evidence type="ECO:0008006" key="3">
    <source>
        <dbReference type="Google" id="ProtNLM"/>
    </source>
</evidence>
<name>A0A024T856_9STRA</name>
<dbReference type="EMBL" id="KI914102">
    <property type="protein sequence ID" value="ETV90109.1"/>
    <property type="molecule type" value="Genomic_DNA"/>
</dbReference>
<dbReference type="GO" id="GO:0003676">
    <property type="term" value="F:nucleic acid binding"/>
    <property type="evidence" value="ECO:0007669"/>
    <property type="project" value="InterPro"/>
</dbReference>